<protein>
    <recommendedName>
        <fullName evidence="9">PAS domain S-box-containing protein</fullName>
    </recommendedName>
</protein>
<dbReference type="Pfam" id="PF08447">
    <property type="entry name" value="PAS_3"/>
    <property type="match status" value="1"/>
</dbReference>
<dbReference type="InterPro" id="IPR036388">
    <property type="entry name" value="WH-like_DNA-bd_sf"/>
</dbReference>
<name>A0A917WBB2_9ACTN</name>
<dbReference type="SMART" id="SM00091">
    <property type="entry name" value="PAS"/>
    <property type="match status" value="2"/>
</dbReference>
<dbReference type="InterPro" id="IPR000014">
    <property type="entry name" value="PAS"/>
</dbReference>
<dbReference type="Pfam" id="PF13426">
    <property type="entry name" value="PAS_9"/>
    <property type="match status" value="1"/>
</dbReference>
<dbReference type="PANTHER" id="PTHR47429">
    <property type="entry name" value="PROTEIN TWIN LOV 1"/>
    <property type="match status" value="1"/>
</dbReference>
<reference evidence="7" key="1">
    <citation type="journal article" date="2014" name="Int. J. Syst. Evol. Microbiol.">
        <title>Complete genome sequence of Corynebacterium casei LMG S-19264T (=DSM 44701T), isolated from a smear-ripened cheese.</title>
        <authorList>
            <consortium name="US DOE Joint Genome Institute (JGI-PGF)"/>
            <person name="Walter F."/>
            <person name="Albersmeier A."/>
            <person name="Kalinowski J."/>
            <person name="Ruckert C."/>
        </authorList>
    </citation>
    <scope>NUCLEOTIDE SEQUENCE</scope>
    <source>
        <strain evidence="7">CGMCC 4.7308</strain>
    </source>
</reference>
<evidence type="ECO:0000259" key="5">
    <source>
        <dbReference type="PROSITE" id="PS50113"/>
    </source>
</evidence>
<dbReference type="Gene3D" id="3.30.450.20">
    <property type="entry name" value="PAS domain"/>
    <property type="match status" value="2"/>
</dbReference>
<evidence type="ECO:0000313" key="7">
    <source>
        <dbReference type="EMBL" id="GGL89786.1"/>
    </source>
</evidence>
<dbReference type="Pfam" id="PF03861">
    <property type="entry name" value="ANTAR"/>
    <property type="match status" value="1"/>
</dbReference>
<dbReference type="InterPro" id="IPR005561">
    <property type="entry name" value="ANTAR"/>
</dbReference>
<feature type="domain" description="PAS" evidence="4">
    <location>
        <begin position="22"/>
        <end position="85"/>
    </location>
</feature>
<dbReference type="PROSITE" id="PS50921">
    <property type="entry name" value="ANTAR"/>
    <property type="match status" value="1"/>
</dbReference>
<dbReference type="NCBIfam" id="TIGR00229">
    <property type="entry name" value="sensory_box"/>
    <property type="match status" value="1"/>
</dbReference>
<dbReference type="Pfam" id="PF00990">
    <property type="entry name" value="GGDEF"/>
    <property type="match status" value="1"/>
</dbReference>
<dbReference type="InterPro" id="IPR001610">
    <property type="entry name" value="PAC"/>
</dbReference>
<dbReference type="RefSeq" id="WP_188940008.1">
    <property type="nucleotide sequence ID" value="NZ_BMNA01000001.1"/>
</dbReference>
<dbReference type="EMBL" id="BMNA01000001">
    <property type="protein sequence ID" value="GGL89786.1"/>
    <property type="molecule type" value="Genomic_DNA"/>
</dbReference>
<dbReference type="GO" id="GO:0003723">
    <property type="term" value="F:RNA binding"/>
    <property type="evidence" value="ECO:0007669"/>
    <property type="project" value="InterPro"/>
</dbReference>
<evidence type="ECO:0000256" key="1">
    <source>
        <dbReference type="ARBA" id="ARBA00022630"/>
    </source>
</evidence>
<evidence type="ECO:0000256" key="3">
    <source>
        <dbReference type="ARBA" id="ARBA00022991"/>
    </source>
</evidence>
<dbReference type="PANTHER" id="PTHR47429:SF2">
    <property type="entry name" value="PROTEIN TWIN LOV 1"/>
    <property type="match status" value="1"/>
</dbReference>
<keyword evidence="8" id="KW-1185">Reference proteome</keyword>
<dbReference type="InterPro" id="IPR000700">
    <property type="entry name" value="PAS-assoc_C"/>
</dbReference>
<feature type="domain" description="PAS" evidence="4">
    <location>
        <begin position="253"/>
        <end position="326"/>
    </location>
</feature>
<dbReference type="InterPro" id="IPR035965">
    <property type="entry name" value="PAS-like_dom_sf"/>
</dbReference>
<gene>
    <name evidence="7" type="ORF">GCM10011594_06740</name>
</gene>
<dbReference type="SUPFAM" id="SSF55785">
    <property type="entry name" value="PYP-like sensor domain (PAS domain)"/>
    <property type="match status" value="2"/>
</dbReference>
<dbReference type="AlphaFoldDB" id="A0A917WBB2"/>
<keyword evidence="2" id="KW-0288">FMN</keyword>
<dbReference type="InterPro" id="IPR043128">
    <property type="entry name" value="Rev_trsase/Diguanyl_cyclase"/>
</dbReference>
<comment type="caution">
    <text evidence="7">The sequence shown here is derived from an EMBL/GenBank/DDBJ whole genome shotgun (WGS) entry which is preliminary data.</text>
</comment>
<evidence type="ECO:0008006" key="9">
    <source>
        <dbReference type="Google" id="ProtNLM"/>
    </source>
</evidence>
<dbReference type="SUPFAM" id="SSF55073">
    <property type="entry name" value="Nucleotide cyclase"/>
    <property type="match status" value="1"/>
</dbReference>
<feature type="domain" description="PAC" evidence="5">
    <location>
        <begin position="327"/>
        <end position="381"/>
    </location>
</feature>
<dbReference type="InterPro" id="IPR013655">
    <property type="entry name" value="PAS_fold_3"/>
</dbReference>
<dbReference type="CDD" id="cd00130">
    <property type="entry name" value="PAS"/>
    <property type="match status" value="2"/>
</dbReference>
<dbReference type="SMART" id="SM01012">
    <property type="entry name" value="ANTAR"/>
    <property type="match status" value="1"/>
</dbReference>
<dbReference type="InterPro" id="IPR000160">
    <property type="entry name" value="GGDEF_dom"/>
</dbReference>
<evidence type="ECO:0000256" key="2">
    <source>
        <dbReference type="ARBA" id="ARBA00022643"/>
    </source>
</evidence>
<dbReference type="SMART" id="SM00267">
    <property type="entry name" value="GGDEF"/>
    <property type="match status" value="1"/>
</dbReference>
<proteinExistence type="predicted"/>
<dbReference type="PROSITE" id="PS50113">
    <property type="entry name" value="PAC"/>
    <property type="match status" value="1"/>
</dbReference>
<dbReference type="Gene3D" id="3.30.70.270">
    <property type="match status" value="1"/>
</dbReference>
<feature type="domain" description="ANTAR" evidence="6">
    <location>
        <begin position="132"/>
        <end position="193"/>
    </location>
</feature>
<dbReference type="SMART" id="SM00086">
    <property type="entry name" value="PAC"/>
    <property type="match status" value="2"/>
</dbReference>
<organism evidence="7 8">
    <name type="scientific">Nakamurella endophytica</name>
    <dbReference type="NCBI Taxonomy" id="1748367"/>
    <lineage>
        <taxon>Bacteria</taxon>
        <taxon>Bacillati</taxon>
        <taxon>Actinomycetota</taxon>
        <taxon>Actinomycetes</taxon>
        <taxon>Nakamurellales</taxon>
        <taxon>Nakamurellaceae</taxon>
        <taxon>Nakamurella</taxon>
    </lineage>
</organism>
<dbReference type="PROSITE" id="PS50112">
    <property type="entry name" value="PAS"/>
    <property type="match status" value="2"/>
</dbReference>
<evidence type="ECO:0000313" key="8">
    <source>
        <dbReference type="Proteomes" id="UP000655208"/>
    </source>
</evidence>
<sequence length="537" mass="58708">MTARTAGDDGRAPIGSVDHRTDRLISASFRHDARHARMHWSDELFALLGLEPGDVVPTPAMLARHVHPDDRGEWDRAVADALADSRPVSVWHRVVTTRGRTRNAHTVMRADRADGATVLLGVLTDVTEPLRDTYSQQLHEAVERSAQSRSIIDQAKGMLMATLDLDDQQAFDLLRWHSSFSNIKVRDVSRTVVDRMAAADVDGTSPRLRMTKVLDRLAQRRSTVPEARVDGWISNPAVPDDLPVSARISDALLPRTLVRAVAAAGVSITIADFTQPDQPLVYVNPAFERLTGYSAAEILGRNCRFLQGADTDPDQVAAIRQAVDNGQEILTLLRNYRRDGTAFWNELHMSAVRTASGRLTHYIGYQMDVTERVERDLQLERLAYRDAATDLPNRAAAHRQLQEWLDEELPAFSVVLVRLLTPSAAAYLADDPETVGRAVVAAAAERLQDALPPGTFLARIDDERFLAALPAEPPAAGTVEAAFAVPVEHPYGAHPVSVEVGVARYPGDGRIWSELLAAAGEDAERSAGSSPVQGATV</sequence>
<evidence type="ECO:0000259" key="4">
    <source>
        <dbReference type="PROSITE" id="PS50112"/>
    </source>
</evidence>
<accession>A0A917WBB2</accession>
<dbReference type="Gene3D" id="1.10.10.10">
    <property type="entry name" value="Winged helix-like DNA-binding domain superfamily/Winged helix DNA-binding domain"/>
    <property type="match status" value="1"/>
</dbReference>
<dbReference type="InterPro" id="IPR011006">
    <property type="entry name" value="CheY-like_superfamily"/>
</dbReference>
<keyword evidence="3" id="KW-0157">Chromophore</keyword>
<dbReference type="InterPro" id="IPR029787">
    <property type="entry name" value="Nucleotide_cyclase"/>
</dbReference>
<evidence type="ECO:0000259" key="6">
    <source>
        <dbReference type="PROSITE" id="PS50921"/>
    </source>
</evidence>
<keyword evidence="1" id="KW-0285">Flavoprotein</keyword>
<reference evidence="7" key="2">
    <citation type="submission" date="2020-09" db="EMBL/GenBank/DDBJ databases">
        <authorList>
            <person name="Sun Q."/>
            <person name="Zhou Y."/>
        </authorList>
    </citation>
    <scope>NUCLEOTIDE SEQUENCE</scope>
    <source>
        <strain evidence="7">CGMCC 4.7308</strain>
    </source>
</reference>
<dbReference type="Proteomes" id="UP000655208">
    <property type="component" value="Unassembled WGS sequence"/>
</dbReference>
<dbReference type="SUPFAM" id="SSF52172">
    <property type="entry name" value="CheY-like"/>
    <property type="match status" value="1"/>
</dbReference>